<organism evidence="2 3">
    <name type="scientific">Ostreobium quekettii</name>
    <dbReference type="NCBI Taxonomy" id="121088"/>
    <lineage>
        <taxon>Eukaryota</taxon>
        <taxon>Viridiplantae</taxon>
        <taxon>Chlorophyta</taxon>
        <taxon>core chlorophytes</taxon>
        <taxon>Ulvophyceae</taxon>
        <taxon>TCBD clade</taxon>
        <taxon>Bryopsidales</taxon>
        <taxon>Ostreobineae</taxon>
        <taxon>Ostreobiaceae</taxon>
        <taxon>Ostreobium</taxon>
    </lineage>
</organism>
<dbReference type="Pfam" id="PF13671">
    <property type="entry name" value="AAA_33"/>
    <property type="match status" value="1"/>
</dbReference>
<comment type="caution">
    <text evidence="2">The sequence shown here is derived from an EMBL/GenBank/DDBJ whole genome shotgun (WGS) entry which is preliminary data.</text>
</comment>
<name>A0A8S1IZQ7_9CHLO</name>
<dbReference type="Gene3D" id="3.40.50.300">
    <property type="entry name" value="P-loop containing nucleotide triphosphate hydrolases"/>
    <property type="match status" value="1"/>
</dbReference>
<feature type="region of interest" description="Disordered" evidence="1">
    <location>
        <begin position="112"/>
        <end position="135"/>
    </location>
</feature>
<dbReference type="OrthoDB" id="3512845at2759"/>
<feature type="compositionally biased region" description="Basic residues" evidence="1">
    <location>
        <begin position="385"/>
        <end position="394"/>
    </location>
</feature>
<dbReference type="InterPro" id="IPR027417">
    <property type="entry name" value="P-loop_NTPase"/>
</dbReference>
<feature type="region of interest" description="Disordered" evidence="1">
    <location>
        <begin position="359"/>
        <end position="394"/>
    </location>
</feature>
<dbReference type="Proteomes" id="UP000708148">
    <property type="component" value="Unassembled WGS sequence"/>
</dbReference>
<evidence type="ECO:0000256" key="1">
    <source>
        <dbReference type="SAM" id="MobiDB-lite"/>
    </source>
</evidence>
<gene>
    <name evidence="2" type="ORF">OSTQU699_LOCUS4629</name>
</gene>
<dbReference type="GO" id="GO:0046403">
    <property type="term" value="F:polynucleotide 3'-phosphatase activity"/>
    <property type="evidence" value="ECO:0007669"/>
    <property type="project" value="TreeGrafter"/>
</dbReference>
<dbReference type="PANTHER" id="PTHR12083:SF9">
    <property type="entry name" value="BIFUNCTIONAL POLYNUCLEOTIDE PHOSPHATASE_KINASE"/>
    <property type="match status" value="1"/>
</dbReference>
<evidence type="ECO:0000313" key="2">
    <source>
        <dbReference type="EMBL" id="CAD7699270.1"/>
    </source>
</evidence>
<sequence>MGPLVLLSGLRMALAPGRRPRLGRASLSGIWGAIEAGRPQSDAGVPPRGEGLRGPRRLARGEVSLTVLRCGASSGAVEEPQRKGLLGRMTSRDCVVLMAMGDAHQRTGDSVRALAGEGPDRSEEGPSVGPMADPATAEALGEAPSARPVMLILVGIQGSGKSTFSKDLVEKGMSTWMRVNQDSVRSGGRGTREQCRRAAKECLQRGINCIVDRMNLTADQRQTFIQLALELGCEVHSVCLNLHPRLCATRVGQRENHEGGVEGRMGRRLVYAAYSNLFQSGPPSTSEGIRSVSICNSPKDAQNALLLWRSFSGKLQNVEEADGFGAVGKMTRWGIRYSRPLGSLKASLGQTKSRVKWSAGVGKHSSPTGGNQEISPPAVMDVVPGRRKPTKCHRVDRSPMQLRGKKGGAAASGLQILEMGDTAHLAESILAHS</sequence>
<proteinExistence type="predicted"/>
<dbReference type="PANTHER" id="PTHR12083">
    <property type="entry name" value="BIFUNCTIONAL POLYNUCLEOTIDE PHOSPHATASE/KINASE"/>
    <property type="match status" value="1"/>
</dbReference>
<keyword evidence="3" id="KW-1185">Reference proteome</keyword>
<protein>
    <submittedName>
        <fullName evidence="2">Uncharacterized protein</fullName>
    </submittedName>
</protein>
<accession>A0A8S1IZQ7</accession>
<dbReference type="GO" id="GO:0046404">
    <property type="term" value="F:ATP-dependent polydeoxyribonucleotide 5'-hydroxyl-kinase activity"/>
    <property type="evidence" value="ECO:0007669"/>
    <property type="project" value="TreeGrafter"/>
</dbReference>
<reference evidence="2" key="1">
    <citation type="submission" date="2020-12" db="EMBL/GenBank/DDBJ databases">
        <authorList>
            <person name="Iha C."/>
        </authorList>
    </citation>
    <scope>NUCLEOTIDE SEQUENCE</scope>
</reference>
<dbReference type="EMBL" id="CAJHUC010000983">
    <property type="protein sequence ID" value="CAD7699270.1"/>
    <property type="molecule type" value="Genomic_DNA"/>
</dbReference>
<dbReference type="GO" id="GO:0003690">
    <property type="term" value="F:double-stranded DNA binding"/>
    <property type="evidence" value="ECO:0007669"/>
    <property type="project" value="TreeGrafter"/>
</dbReference>
<dbReference type="SUPFAM" id="SSF52540">
    <property type="entry name" value="P-loop containing nucleoside triphosphate hydrolases"/>
    <property type="match status" value="1"/>
</dbReference>
<evidence type="ECO:0000313" key="3">
    <source>
        <dbReference type="Proteomes" id="UP000708148"/>
    </source>
</evidence>
<dbReference type="GO" id="GO:0006281">
    <property type="term" value="P:DNA repair"/>
    <property type="evidence" value="ECO:0007669"/>
    <property type="project" value="TreeGrafter"/>
</dbReference>
<feature type="compositionally biased region" description="Polar residues" evidence="1">
    <location>
        <begin position="365"/>
        <end position="374"/>
    </location>
</feature>
<dbReference type="AlphaFoldDB" id="A0A8S1IZQ7"/>